<evidence type="ECO:0000313" key="2">
    <source>
        <dbReference type="Proteomes" id="UP000799118"/>
    </source>
</evidence>
<dbReference type="Proteomes" id="UP000799118">
    <property type="component" value="Unassembled WGS sequence"/>
</dbReference>
<gene>
    <name evidence="1" type="ORF">BT96DRAFT_924384</name>
</gene>
<dbReference type="AlphaFoldDB" id="A0A6A4H6Z7"/>
<evidence type="ECO:0000313" key="1">
    <source>
        <dbReference type="EMBL" id="KAE9392947.1"/>
    </source>
</evidence>
<reference evidence="1" key="1">
    <citation type="journal article" date="2019" name="Environ. Microbiol.">
        <title>Fungal ecological strategies reflected in gene transcription - a case study of two litter decomposers.</title>
        <authorList>
            <person name="Barbi F."/>
            <person name="Kohler A."/>
            <person name="Barry K."/>
            <person name="Baskaran P."/>
            <person name="Daum C."/>
            <person name="Fauchery L."/>
            <person name="Ihrmark K."/>
            <person name="Kuo A."/>
            <person name="LaButti K."/>
            <person name="Lipzen A."/>
            <person name="Morin E."/>
            <person name="Grigoriev I.V."/>
            <person name="Henrissat B."/>
            <person name="Lindahl B."/>
            <person name="Martin F."/>
        </authorList>
    </citation>
    <scope>NUCLEOTIDE SEQUENCE</scope>
    <source>
        <strain evidence="1">JB14</strain>
    </source>
</reference>
<protein>
    <submittedName>
        <fullName evidence="1">Uncharacterized protein</fullName>
    </submittedName>
</protein>
<keyword evidence="2" id="KW-1185">Reference proteome</keyword>
<accession>A0A6A4H6Z7</accession>
<dbReference type="EMBL" id="ML769584">
    <property type="protein sequence ID" value="KAE9392947.1"/>
    <property type="molecule type" value="Genomic_DNA"/>
</dbReference>
<sequence>MRHTIPNTVEYSLTIVEHSIFNPLSEGAVPVNLGCRRGERNHAGVDIERFGKHEYGISQTMASSINGRVENYLRRSLLGFSLGQVDN</sequence>
<organism evidence="1 2">
    <name type="scientific">Gymnopus androsaceus JB14</name>
    <dbReference type="NCBI Taxonomy" id="1447944"/>
    <lineage>
        <taxon>Eukaryota</taxon>
        <taxon>Fungi</taxon>
        <taxon>Dikarya</taxon>
        <taxon>Basidiomycota</taxon>
        <taxon>Agaricomycotina</taxon>
        <taxon>Agaricomycetes</taxon>
        <taxon>Agaricomycetidae</taxon>
        <taxon>Agaricales</taxon>
        <taxon>Marasmiineae</taxon>
        <taxon>Omphalotaceae</taxon>
        <taxon>Gymnopus</taxon>
    </lineage>
</organism>
<proteinExistence type="predicted"/>
<name>A0A6A4H6Z7_9AGAR</name>